<sequence length="955" mass="109979">MPAMRCIVEGCENTLRYCPPGVTFHRFPQDLKLARKWKILVNLGTQYITKESDRVCSQHFSEEDFEYRRFRDKFKKYLRTKSVPQPQFDVDEYTLQLLEQDEPYSYMEQAYVTEPMPEPPLAVMHDPSDDESNGMNAGMFENPHDPYGNHNIYAASSSSYQMPHIPPKRPMLAFPVQETKRMRYPVASETTTSNIECDIELEKVKIESLSELLSELKEKNYIGEEVAEMIKDTIGANEDLFDDMIKETDFKAMPPTFQPTMKDFALTLDFLAPRAYRYIYNEYKSFLPHPNTFATWYKTTDADPGYTQESLDTLTELVKCEKEQGRSVICQLAFDEKEIFPQIQKICEKCFGYCTVSTADKPSNDQATHVLLFMLIDTNGAWKIPIGYFPVKHVNSEMKQNLIEKAILVAEGTGAKVIGIAFNGVNTSFSAMKLLGASFAMDDPVFSVRIEGESQEKSYFVYPDPLDMIKRVRDTFMFEKQFLDGDGNVVDYTYVRELLNLYNKGIQGDLKPLHAYFQRKKMNVNLVVQLLNKSAADALDHCRTNQNTLFLTQFGGCEATSKFIRMMSNVFEVLKSHQQANAEKSSILIGNLRRIKQFCENAQKYLFDLCLLTNVQTTADGDEIRYTFSDKESIMTSSKKAGFLGLLICLDNLPKIFESAQAYLKPMGLKTYFLNQDSIEQFYYSIKTNLNAHTKPSILQFRDAYKKLITHAQMIRDNNGSRIAGTESVKILNVNPERCLQAINSITKANIFENQRNYFKDDAEFEEIVNGNFCTNDEILTMSDFEVISTKLTEVEAFPSAVETQKSLIMYTTGYIVRKILQKTQCADCAAIIVDGTDETNATYFDRYGYERYPSKFVIDICELMEEIFQGELGYLGINFILQNRHENEMISQVTKHFDTESDHFVLNKSHKYSMIELISGLFLKCRIYHEQNKVTTEKDEMKNVYRILVHFENL</sequence>
<protein>
    <submittedName>
        <fullName evidence="7">Putative p-31 hm</fullName>
    </submittedName>
</protein>
<dbReference type="AlphaFoldDB" id="A0A1L8DIP4"/>
<dbReference type="SMART" id="SM00980">
    <property type="entry name" value="THAP"/>
    <property type="match status" value="1"/>
</dbReference>
<dbReference type="Gene3D" id="6.20.210.20">
    <property type="entry name" value="THAP domain"/>
    <property type="match status" value="1"/>
</dbReference>
<reference evidence="7" key="1">
    <citation type="submission" date="2016-12" db="EMBL/GenBank/DDBJ databases">
        <title>An insight into the sialome and mialome of the sand fly, Nyssomyia neivai.</title>
        <authorList>
            <person name="Sebastian V."/>
            <person name="Goulart T.M."/>
            <person name="Oliveira W."/>
            <person name="Calvo E."/>
            <person name="Oliveira L.F."/>
            <person name="Pinto M.C."/>
            <person name="Rosselino A.M."/>
            <person name="Ribeiro J.M."/>
        </authorList>
    </citation>
    <scope>NUCLEOTIDE SEQUENCE</scope>
</reference>
<dbReference type="PANTHER" id="PTHR47577">
    <property type="entry name" value="THAP DOMAIN-CONTAINING PROTEIN 6"/>
    <property type="match status" value="1"/>
</dbReference>
<dbReference type="InterPro" id="IPR021896">
    <property type="entry name" value="THAP9-like_HTH"/>
</dbReference>
<dbReference type="Pfam" id="PF21788">
    <property type="entry name" value="TNP-like_GBD"/>
    <property type="match status" value="1"/>
</dbReference>
<dbReference type="InterPro" id="IPR038441">
    <property type="entry name" value="THAP_Znf_sf"/>
</dbReference>
<dbReference type="Pfam" id="PF05485">
    <property type="entry name" value="THAP"/>
    <property type="match status" value="1"/>
</dbReference>
<organism evidence="7">
    <name type="scientific">Nyssomyia neivai</name>
    <dbReference type="NCBI Taxonomy" id="330878"/>
    <lineage>
        <taxon>Eukaryota</taxon>
        <taxon>Metazoa</taxon>
        <taxon>Ecdysozoa</taxon>
        <taxon>Arthropoda</taxon>
        <taxon>Hexapoda</taxon>
        <taxon>Insecta</taxon>
        <taxon>Pterygota</taxon>
        <taxon>Neoptera</taxon>
        <taxon>Endopterygota</taxon>
        <taxon>Diptera</taxon>
        <taxon>Nematocera</taxon>
        <taxon>Psychodoidea</taxon>
        <taxon>Psychodidae</taxon>
        <taxon>Nyssomyia</taxon>
    </lineage>
</organism>
<dbReference type="InterPro" id="IPR048365">
    <property type="entry name" value="TNP-like_RNaseH_N"/>
</dbReference>
<keyword evidence="1" id="KW-0479">Metal-binding</keyword>
<evidence type="ECO:0000256" key="2">
    <source>
        <dbReference type="ARBA" id="ARBA00022771"/>
    </source>
</evidence>
<keyword evidence="4 5" id="KW-0238">DNA-binding</keyword>
<evidence type="ECO:0000256" key="1">
    <source>
        <dbReference type="ARBA" id="ARBA00022723"/>
    </source>
</evidence>
<dbReference type="Pfam" id="PF12017">
    <property type="entry name" value="Tnp_P_element"/>
    <property type="match status" value="1"/>
</dbReference>
<dbReference type="PROSITE" id="PS50950">
    <property type="entry name" value="ZF_THAP"/>
    <property type="match status" value="1"/>
</dbReference>
<evidence type="ECO:0000313" key="7">
    <source>
        <dbReference type="EMBL" id="JAV06326.1"/>
    </source>
</evidence>
<evidence type="ECO:0000256" key="4">
    <source>
        <dbReference type="ARBA" id="ARBA00023125"/>
    </source>
</evidence>
<dbReference type="InterPro" id="IPR048366">
    <property type="entry name" value="TNP-like_GBD"/>
</dbReference>
<dbReference type="InterPro" id="IPR006612">
    <property type="entry name" value="THAP_Znf"/>
</dbReference>
<keyword evidence="2 5" id="KW-0863">Zinc-finger</keyword>
<dbReference type="GO" id="GO:0008270">
    <property type="term" value="F:zinc ion binding"/>
    <property type="evidence" value="ECO:0007669"/>
    <property type="project" value="UniProtKB-KW"/>
</dbReference>
<proteinExistence type="predicted"/>
<feature type="domain" description="THAP-type" evidence="6">
    <location>
        <begin position="1"/>
        <end position="87"/>
    </location>
</feature>
<dbReference type="Pfam" id="PF21787">
    <property type="entry name" value="TNP-like_RNaseH_N"/>
    <property type="match status" value="1"/>
</dbReference>
<evidence type="ECO:0000256" key="3">
    <source>
        <dbReference type="ARBA" id="ARBA00022833"/>
    </source>
</evidence>
<evidence type="ECO:0000259" key="6">
    <source>
        <dbReference type="PROSITE" id="PS50950"/>
    </source>
</evidence>
<dbReference type="SUPFAM" id="SSF57716">
    <property type="entry name" value="Glucocorticoid receptor-like (DNA-binding domain)"/>
    <property type="match status" value="1"/>
</dbReference>
<accession>A0A1L8DIP4</accession>
<dbReference type="SMART" id="SM00692">
    <property type="entry name" value="DM3"/>
    <property type="match status" value="1"/>
</dbReference>
<evidence type="ECO:0000256" key="5">
    <source>
        <dbReference type="PROSITE-ProRule" id="PRU00309"/>
    </source>
</evidence>
<keyword evidence="3" id="KW-0862">Zinc</keyword>
<name>A0A1L8DIP4_9DIPT</name>
<dbReference type="EMBL" id="GFDF01007758">
    <property type="protein sequence ID" value="JAV06326.1"/>
    <property type="molecule type" value="Transcribed_RNA"/>
</dbReference>
<dbReference type="PANTHER" id="PTHR47577:SF2">
    <property type="entry name" value="THAP DOMAIN CONTAINING 9"/>
    <property type="match status" value="1"/>
</dbReference>
<dbReference type="GO" id="GO:0003677">
    <property type="term" value="F:DNA binding"/>
    <property type="evidence" value="ECO:0007669"/>
    <property type="project" value="UniProtKB-UniRule"/>
</dbReference>